<keyword evidence="3" id="KW-1185">Reference proteome</keyword>
<evidence type="ECO:0000313" key="2">
    <source>
        <dbReference type="EMBL" id="MFC7747437.1"/>
    </source>
</evidence>
<protein>
    <submittedName>
        <fullName evidence="2">Uncharacterized protein</fullName>
    </submittedName>
</protein>
<feature type="region of interest" description="Disordered" evidence="1">
    <location>
        <begin position="1"/>
        <end position="29"/>
    </location>
</feature>
<gene>
    <name evidence="2" type="ORF">ACFQU8_09350</name>
</gene>
<accession>A0ABW2UYL4</accession>
<feature type="region of interest" description="Disordered" evidence="1">
    <location>
        <begin position="72"/>
        <end position="96"/>
    </location>
</feature>
<feature type="compositionally biased region" description="Polar residues" evidence="1">
    <location>
        <begin position="14"/>
        <end position="25"/>
    </location>
</feature>
<name>A0ABW2UYL4_9BACI</name>
<dbReference type="EMBL" id="JBHTGR010000024">
    <property type="protein sequence ID" value="MFC7747437.1"/>
    <property type="molecule type" value="Genomic_DNA"/>
</dbReference>
<reference evidence="3" key="1">
    <citation type="journal article" date="2019" name="Int. J. Syst. Evol. Microbiol.">
        <title>The Global Catalogue of Microorganisms (GCM) 10K type strain sequencing project: providing services to taxonomists for standard genome sequencing and annotation.</title>
        <authorList>
            <consortium name="The Broad Institute Genomics Platform"/>
            <consortium name="The Broad Institute Genome Sequencing Center for Infectious Disease"/>
            <person name="Wu L."/>
            <person name="Ma J."/>
        </authorList>
    </citation>
    <scope>NUCLEOTIDE SEQUENCE [LARGE SCALE GENOMIC DNA]</scope>
    <source>
        <strain evidence="3">JCM 30234</strain>
    </source>
</reference>
<proteinExistence type="predicted"/>
<organism evidence="2 3">
    <name type="scientific">Lentibacillus kimchii</name>
    <dbReference type="NCBI Taxonomy" id="1542911"/>
    <lineage>
        <taxon>Bacteria</taxon>
        <taxon>Bacillati</taxon>
        <taxon>Bacillota</taxon>
        <taxon>Bacilli</taxon>
        <taxon>Bacillales</taxon>
        <taxon>Bacillaceae</taxon>
        <taxon>Lentibacillus</taxon>
    </lineage>
</organism>
<evidence type="ECO:0000256" key="1">
    <source>
        <dbReference type="SAM" id="MobiDB-lite"/>
    </source>
</evidence>
<dbReference type="Proteomes" id="UP001596620">
    <property type="component" value="Unassembled WGS sequence"/>
</dbReference>
<comment type="caution">
    <text evidence="2">The sequence shown here is derived from an EMBL/GenBank/DDBJ whole genome shotgun (WGS) entry which is preliminary data.</text>
</comment>
<evidence type="ECO:0000313" key="3">
    <source>
        <dbReference type="Proteomes" id="UP001596620"/>
    </source>
</evidence>
<sequence>MEHAQDNVRPIDVTNDQQSSIDYSGNSNVDVDVNVDTTPIAYAMLCSLLATNQMSNSEFESAVSELDDLTMKDGKHHPIRSRNDLSQVKVKKQLRR</sequence>
<dbReference type="RefSeq" id="WP_382359089.1">
    <property type="nucleotide sequence ID" value="NZ_JBHTGR010000024.1"/>
</dbReference>